<keyword evidence="4" id="KW-0081">Bacteriolytic enzyme</keyword>
<dbReference type="AlphaFoldDB" id="A0A0P0D176"/>
<keyword evidence="3" id="KW-0929">Antimicrobial</keyword>
<evidence type="ECO:0000256" key="8">
    <source>
        <dbReference type="PIRSR" id="PIRSR608597-3"/>
    </source>
</evidence>
<feature type="disulfide bond" evidence="8">
    <location>
        <begin position="37"/>
        <end position="43"/>
    </location>
</feature>
<dbReference type="InterPro" id="IPR018247">
    <property type="entry name" value="EF_Hand_1_Ca_BS"/>
</dbReference>
<dbReference type="PANTHER" id="PTHR11195:SF13">
    <property type="entry name" value="INVERTEBRATE-TYPE LYSOZYME 2-RELATED"/>
    <property type="match status" value="1"/>
</dbReference>
<dbReference type="EMBL" id="KP777792">
    <property type="protein sequence ID" value="ALJ10934.1"/>
    <property type="molecule type" value="mRNA"/>
</dbReference>
<proteinExistence type="evidence at transcript level"/>
<dbReference type="GO" id="GO:0003796">
    <property type="term" value="F:lysozyme activity"/>
    <property type="evidence" value="ECO:0007669"/>
    <property type="project" value="UniProtKB-EC"/>
</dbReference>
<evidence type="ECO:0000256" key="7">
    <source>
        <dbReference type="ARBA" id="ARBA00023295"/>
    </source>
</evidence>
<feature type="disulfide bond" evidence="8">
    <location>
        <begin position="88"/>
        <end position="94"/>
    </location>
</feature>
<keyword evidence="9" id="KW-0732">Signal</keyword>
<accession>A0A0P0D176</accession>
<evidence type="ECO:0000256" key="6">
    <source>
        <dbReference type="ARBA" id="ARBA00023157"/>
    </source>
</evidence>
<feature type="signal peptide" evidence="9">
    <location>
        <begin position="1"/>
        <end position="21"/>
    </location>
</feature>
<keyword evidence="5" id="KW-0378">Hydrolase</keyword>
<dbReference type="GO" id="GO:0042742">
    <property type="term" value="P:defense response to bacterium"/>
    <property type="evidence" value="ECO:0007669"/>
    <property type="project" value="UniProtKB-KW"/>
</dbReference>
<organism evidence="10">
    <name type="scientific">Dolomedes sulfureus</name>
    <dbReference type="NCBI Taxonomy" id="492288"/>
    <lineage>
        <taxon>Eukaryota</taxon>
        <taxon>Metazoa</taxon>
        <taxon>Ecdysozoa</taxon>
        <taxon>Arthropoda</taxon>
        <taxon>Chelicerata</taxon>
        <taxon>Arachnida</taxon>
        <taxon>Araneae</taxon>
        <taxon>Araneomorphae</taxon>
        <taxon>Entelegynae</taxon>
        <taxon>Lycosoidea</taxon>
        <taxon>Pisauridae</taxon>
        <taxon>Dolomedes</taxon>
    </lineage>
</organism>
<keyword evidence="6 8" id="KW-1015">Disulfide bond</keyword>
<feature type="chain" id="PRO_5006043171" description="lysozyme" evidence="9">
    <location>
        <begin position="22"/>
        <end position="157"/>
    </location>
</feature>
<dbReference type="EC" id="3.2.1.17" evidence="2"/>
<evidence type="ECO:0000256" key="2">
    <source>
        <dbReference type="ARBA" id="ARBA00012732"/>
    </source>
</evidence>
<reference evidence="10" key="2">
    <citation type="submission" date="2015-02" db="EMBL/GenBank/DDBJ databases">
        <authorList>
            <person name="Chooi Y.-H."/>
        </authorList>
    </citation>
    <scope>NUCLEOTIDE SEQUENCE</scope>
</reference>
<comment type="catalytic activity">
    <reaction evidence="1">
        <text>Hydrolysis of (1-&gt;4)-beta-linkages between N-acetylmuramic acid and N-acetyl-D-glucosamine residues in a peptidoglycan and between N-acetyl-D-glucosamine residues in chitodextrins.</text>
        <dbReference type="EC" id="3.2.1.17"/>
    </reaction>
</comment>
<protein>
    <recommendedName>
        <fullName evidence="2">lysozyme</fullName>
        <ecNumber evidence="2">3.2.1.17</ecNumber>
    </recommendedName>
</protein>
<dbReference type="PANTHER" id="PTHR11195">
    <property type="entry name" value="DESTABILASE-RELATED"/>
    <property type="match status" value="1"/>
</dbReference>
<dbReference type="PROSITE" id="PS51909">
    <property type="entry name" value="LYSOZYME_I"/>
    <property type="match status" value="1"/>
</dbReference>
<evidence type="ECO:0000256" key="4">
    <source>
        <dbReference type="ARBA" id="ARBA00022638"/>
    </source>
</evidence>
<keyword evidence="7" id="KW-0326">Glycosidase</keyword>
<evidence type="ECO:0000256" key="1">
    <source>
        <dbReference type="ARBA" id="ARBA00000632"/>
    </source>
</evidence>
<dbReference type="GO" id="GO:0031640">
    <property type="term" value="P:killing of cells of another organism"/>
    <property type="evidence" value="ECO:0007669"/>
    <property type="project" value="UniProtKB-KW"/>
</dbReference>
<sequence>MGVQSFFIAAVILGCAATLEAHREAGLMGEQCLRCLCEASTECNEDAGCSSDGPNQYLCGPYAISYQYWKDGGSPGANPSDPLDFEKCLNSKPCAEASVKGYMQRWGQDCDGNGYIDCYDWALLHKAGPDACSGSWVQKTDFFVQFKTCYAPVSKFN</sequence>
<dbReference type="PROSITE" id="PS00018">
    <property type="entry name" value="EF_HAND_1"/>
    <property type="match status" value="1"/>
</dbReference>
<evidence type="ECO:0000256" key="3">
    <source>
        <dbReference type="ARBA" id="ARBA00022529"/>
    </source>
</evidence>
<evidence type="ECO:0000313" key="10">
    <source>
        <dbReference type="EMBL" id="ALJ10934.1"/>
    </source>
</evidence>
<evidence type="ECO:0000256" key="9">
    <source>
        <dbReference type="SAM" id="SignalP"/>
    </source>
</evidence>
<dbReference type="InterPro" id="IPR008597">
    <property type="entry name" value="Invert_lysozyme"/>
</dbReference>
<evidence type="ECO:0000256" key="5">
    <source>
        <dbReference type="ARBA" id="ARBA00022801"/>
    </source>
</evidence>
<feature type="disulfide bond" evidence="8">
    <location>
        <begin position="49"/>
        <end position="59"/>
    </location>
</feature>
<reference evidence="10" key="1">
    <citation type="journal article" date="2015" name="PLoS ONE">
        <title>A Comparative Analysis of the Venom Gland Transcriptomes of the Fishing Spiders Dolomedes mizhoanus and Dolomedes sulfurous.</title>
        <authorList>
            <person name="Xu X."/>
            <person name="Wang H."/>
            <person name="Zhang F."/>
            <person name="Hu Z."/>
            <person name="Liang S."/>
            <person name="Liu Z."/>
        </authorList>
    </citation>
    <scope>NUCLEOTIDE SEQUENCE</scope>
</reference>
<dbReference type="Pfam" id="PF05497">
    <property type="entry name" value="Destabilase"/>
    <property type="match status" value="1"/>
</dbReference>
<feature type="disulfide bond" evidence="8">
    <location>
        <begin position="32"/>
        <end position="118"/>
    </location>
</feature>
<dbReference type="Gene3D" id="1.10.530.10">
    <property type="match status" value="1"/>
</dbReference>
<dbReference type="CDD" id="cd16890">
    <property type="entry name" value="lyz_i"/>
    <property type="match status" value="1"/>
</dbReference>
<name>A0A0P0D176_9ARAC</name>